<dbReference type="Pfam" id="PF01098">
    <property type="entry name" value="FTSW_RODA_SPOVE"/>
    <property type="match status" value="1"/>
</dbReference>
<dbReference type="RefSeq" id="WP_256296152.1">
    <property type="nucleotide sequence ID" value="NZ_JAOQKE010000001.1"/>
</dbReference>
<organism evidence="7 8">
    <name type="scientific">Muricoprocola aceti</name>
    <dbReference type="NCBI Taxonomy" id="2981772"/>
    <lineage>
        <taxon>Bacteria</taxon>
        <taxon>Bacillati</taxon>
        <taxon>Bacillota</taxon>
        <taxon>Clostridia</taxon>
        <taxon>Lachnospirales</taxon>
        <taxon>Lachnospiraceae</taxon>
        <taxon>Muricoprocola</taxon>
    </lineage>
</organism>
<feature type="transmembrane region" description="Helical" evidence="6">
    <location>
        <begin position="66"/>
        <end position="85"/>
    </location>
</feature>
<dbReference type="EMBL" id="JAOQKE010000001">
    <property type="protein sequence ID" value="MCU6723829.1"/>
    <property type="molecule type" value="Genomic_DNA"/>
</dbReference>
<dbReference type="InterPro" id="IPR001182">
    <property type="entry name" value="FtsW/RodA"/>
</dbReference>
<evidence type="ECO:0000256" key="4">
    <source>
        <dbReference type="ARBA" id="ARBA00022989"/>
    </source>
</evidence>
<feature type="transmembrane region" description="Helical" evidence="6">
    <location>
        <begin position="122"/>
        <end position="140"/>
    </location>
</feature>
<evidence type="ECO:0000313" key="7">
    <source>
        <dbReference type="EMBL" id="MCU6723829.1"/>
    </source>
</evidence>
<keyword evidence="3" id="KW-0133">Cell shape</keyword>
<feature type="transmembrane region" description="Helical" evidence="6">
    <location>
        <begin position="339"/>
        <end position="362"/>
    </location>
</feature>
<reference evidence="7 8" key="1">
    <citation type="journal article" date="2021" name="ISME Commun">
        <title>Automated analysis of genomic sequences facilitates high-throughput and comprehensive description of bacteria.</title>
        <authorList>
            <person name="Hitch T.C.A."/>
        </authorList>
    </citation>
    <scope>NUCLEOTIDE SEQUENCE [LARGE SCALE GENOMIC DNA]</scope>
    <source>
        <strain evidence="7 8">Sanger_29</strain>
    </source>
</reference>
<accession>A0ABT2SH69</accession>
<evidence type="ECO:0000256" key="6">
    <source>
        <dbReference type="SAM" id="Phobius"/>
    </source>
</evidence>
<dbReference type="PANTHER" id="PTHR30474:SF3">
    <property type="entry name" value="PEPTIDOGLYCAN GLYCOSYLTRANSFERASE RODA"/>
    <property type="match status" value="1"/>
</dbReference>
<dbReference type="PANTHER" id="PTHR30474">
    <property type="entry name" value="CELL CYCLE PROTEIN"/>
    <property type="match status" value="1"/>
</dbReference>
<keyword evidence="2 6" id="KW-0812">Transmembrane</keyword>
<feature type="transmembrane region" description="Helical" evidence="6">
    <location>
        <begin position="6"/>
        <end position="28"/>
    </location>
</feature>
<feature type="transmembrane region" description="Helical" evidence="6">
    <location>
        <begin position="405"/>
        <end position="429"/>
    </location>
</feature>
<feature type="transmembrane region" description="Helical" evidence="6">
    <location>
        <begin position="295"/>
        <end position="319"/>
    </location>
</feature>
<comment type="subcellular location">
    <subcellularLocation>
        <location evidence="1">Membrane</location>
        <topology evidence="1">Multi-pass membrane protein</topology>
    </subcellularLocation>
</comment>
<dbReference type="Proteomes" id="UP001652338">
    <property type="component" value="Unassembled WGS sequence"/>
</dbReference>
<feature type="transmembrane region" description="Helical" evidence="6">
    <location>
        <begin position="152"/>
        <end position="172"/>
    </location>
</feature>
<protein>
    <submittedName>
        <fullName evidence="7">FtsW/RodA/SpoVE family cell cycle protein</fullName>
    </submittedName>
</protein>
<keyword evidence="8" id="KW-1185">Reference proteome</keyword>
<feature type="transmembrane region" description="Helical" evidence="6">
    <location>
        <begin position="40"/>
        <end position="60"/>
    </location>
</feature>
<comment type="caution">
    <text evidence="7">The sequence shown here is derived from an EMBL/GenBank/DDBJ whole genome shotgun (WGS) entry which is preliminary data.</text>
</comment>
<evidence type="ECO:0000313" key="8">
    <source>
        <dbReference type="Proteomes" id="UP001652338"/>
    </source>
</evidence>
<feature type="transmembrane region" description="Helical" evidence="6">
    <location>
        <begin position="369"/>
        <end position="393"/>
    </location>
</feature>
<keyword evidence="4 6" id="KW-1133">Transmembrane helix</keyword>
<evidence type="ECO:0000256" key="1">
    <source>
        <dbReference type="ARBA" id="ARBA00004141"/>
    </source>
</evidence>
<evidence type="ECO:0000256" key="5">
    <source>
        <dbReference type="ARBA" id="ARBA00023136"/>
    </source>
</evidence>
<evidence type="ECO:0000256" key="2">
    <source>
        <dbReference type="ARBA" id="ARBA00022692"/>
    </source>
</evidence>
<feature type="transmembrane region" description="Helical" evidence="6">
    <location>
        <begin position="212"/>
        <end position="241"/>
    </location>
</feature>
<keyword evidence="5 6" id="KW-0472">Membrane</keyword>
<evidence type="ECO:0000256" key="3">
    <source>
        <dbReference type="ARBA" id="ARBA00022960"/>
    </source>
</evidence>
<gene>
    <name evidence="7" type="ORF">OCV47_00405</name>
</gene>
<sequence>MVSLIIQFSRYAILILMAIYTMQSYIVFSKNDEDDKDFLFIRQNLMMFMIHFIAFMIMYLKKGDLNLMFLYGAQFIYLAATLVFFRNLYPRASKLVVNHMCMLITIGFIMITRLSFDEGVKQFKIVIISTVVALLIPAIIRKVRVLTKWTWLYAIIGIGGLGVVAVAAQTTYGAKLGFVIGGISVQPSEFIKIIFVFCIAGMLGNAKNFKDIVIATVVAALHVLILVYSTDLGSALIYFVTYLVMLYVATRKMLYALAGVAAGSVAAVGAYHLFAHIRERVEIWQNPFADYSGSGYQVAQSLFAMAAGGWLGTGIMNGTPDSIPLVEMDFMFSAITEELGGLFAICVILVCMSCYIMFVNIAMRLSNRFYRLVALGLGTMYAVQVFLTVGGAMKFIPMTGVTLPLVSYGGSSMLSTVMMFAIIQGLYILREDEEEQIERFREEREWQMGQGRIYR</sequence>
<feature type="transmembrane region" description="Helical" evidence="6">
    <location>
        <begin position="97"/>
        <end position="116"/>
    </location>
</feature>
<feature type="transmembrane region" description="Helical" evidence="6">
    <location>
        <begin position="178"/>
        <end position="200"/>
    </location>
</feature>
<name>A0ABT2SH69_9FIRM</name>
<proteinExistence type="predicted"/>
<feature type="transmembrane region" description="Helical" evidence="6">
    <location>
        <begin position="253"/>
        <end position="274"/>
    </location>
</feature>